<protein>
    <submittedName>
        <fullName evidence="4">Ubiquitin carboxyl-terminal hydrolase</fullName>
    </submittedName>
</protein>
<dbReference type="EMBL" id="MAVT02000811">
    <property type="protein sequence ID" value="POS73367.1"/>
    <property type="molecule type" value="Genomic_DNA"/>
</dbReference>
<feature type="region of interest" description="Disordered" evidence="1">
    <location>
        <begin position="1"/>
        <end position="28"/>
    </location>
</feature>
<gene>
    <name evidence="4" type="ORF">DHEL01_v208234</name>
</gene>
<dbReference type="InterPro" id="IPR001394">
    <property type="entry name" value="Peptidase_C19_UCH"/>
</dbReference>
<accession>A0A2P5HSZ4</accession>
<proteinExistence type="predicted"/>
<dbReference type="FunCoup" id="A0A2P5HSZ4">
    <property type="interactions" value="128"/>
</dbReference>
<dbReference type="Gene3D" id="3.90.70.10">
    <property type="entry name" value="Cysteine proteinases"/>
    <property type="match status" value="1"/>
</dbReference>
<dbReference type="OrthoDB" id="292964at2759"/>
<feature type="region of interest" description="Disordered" evidence="1">
    <location>
        <begin position="471"/>
        <end position="507"/>
    </location>
</feature>
<dbReference type="Pfam" id="PF00443">
    <property type="entry name" value="UCH"/>
    <property type="match status" value="1"/>
</dbReference>
<dbReference type="InterPro" id="IPR036873">
    <property type="entry name" value="Rhodanese-like_dom_sf"/>
</dbReference>
<evidence type="ECO:0000259" key="2">
    <source>
        <dbReference type="PROSITE" id="PS50206"/>
    </source>
</evidence>
<dbReference type="InterPro" id="IPR038765">
    <property type="entry name" value="Papain-like_cys_pep_sf"/>
</dbReference>
<sequence length="1047" mass="116899">MTSDSGPTVASHRFSGHVGGRKEPGRPYPHIDDILQVTPEGNTSQPLGHLLGIAENGVKYAKFQADIGQIDIALREYIKAYMVAVTIIPSHRDYTLIQVDRKHLGERYNKLTKDLQACADNYESIKQTIKADNARTGVQRATQTSVHNGRPHTPKHQPKNPTVTTSPIRKTSSPAKPKPPVQPKPPNLSGKTIQKPGTGGKGDDLSWRFANLRGPVQDPRIKTQPPPVPIPIEKPAGPREMPKKPPLSMDGAGPILPKLPDAIYSPARSNLSNEAAALPSSTPRGFSRQNSSLSSAAKSPPTQTNDYFGSITSTGPTSTPANEKRRTPLPEGDIITVEEFVKYQRIGSKDFRILVIDVRTRPEFEDGHILSSATICIEPDILQRDRIEAADVEDAMELGPHMEKWHFERRHEFDMVVFYDHDSEHLSSGKTNAPATLFRLLTDFDYPDGDPASKHPKLLKGGLEAWQDAMGGSALQKSSKSSHKKRPSAYDWHRVRSPSKPIQSIEEARRWEEKLTQLRNDEAENGGGDEFQPVRTLSDFMTRFPPLKESMTSPSSGSPTVGDRLDGRSSPGPIRSPPPHLSPQSDHFGDLLPVEPTRPPPTVPRKPYGGLQDTEDDHGAPNKLKKRSDAANRRRALGLENPTGAWCYANSTLQAWFASGGFGGELISGEWAQLYKAPMKSDENIQPPQLLTKILANLFHWMGHGKLPQMHAKTLMEYLRQKSSRNSQGQRVPDNLVLGTNRQQDAMEFLLYVFAELDDETNRFRNRPSEVPQPQPSKTKSLTDLAIQYWDLHSRVSDSIIDKYWRITEVVIVSCDQCGHVVTKYSNKDMQFLSLPQQTGPVLMEDLLRKDYTDELLEDYTCDNCAVKGRCRKGSRLARLPDLLCVCFTRFEKHGDGARFSKITTPVDFPIRELDLTPYTIQGSQQTSPLLANGHHHQMAGMRSPVSTIPTDDHHFNRPFKYEAYAVVQHGGELNSGHYVSIIRDEPHGPDGNSKWHVADDSRILDVTVGSSRSDKGSQFLYKQDRHWGSGMQAFMVFYQRKDAELV</sequence>
<keyword evidence="5" id="KW-1185">Reference proteome</keyword>
<dbReference type="InterPro" id="IPR050164">
    <property type="entry name" value="Peptidase_C19"/>
</dbReference>
<reference evidence="4" key="1">
    <citation type="submission" date="2017-09" db="EMBL/GenBank/DDBJ databases">
        <title>Polyketide synthases of a Diaporthe helianthi virulent isolate.</title>
        <authorList>
            <person name="Baroncelli R."/>
        </authorList>
    </citation>
    <scope>NUCLEOTIDE SEQUENCE [LARGE SCALE GENOMIC DNA]</scope>
    <source>
        <strain evidence="4">7/96</strain>
    </source>
</reference>
<dbReference type="PANTHER" id="PTHR24006">
    <property type="entry name" value="UBIQUITIN CARBOXYL-TERMINAL HYDROLASE"/>
    <property type="match status" value="1"/>
</dbReference>
<dbReference type="GO" id="GO:0005634">
    <property type="term" value="C:nucleus"/>
    <property type="evidence" value="ECO:0007669"/>
    <property type="project" value="TreeGrafter"/>
</dbReference>
<feature type="compositionally biased region" description="Polar residues" evidence="1">
    <location>
        <begin position="274"/>
        <end position="307"/>
    </location>
</feature>
<feature type="compositionally biased region" description="Pro residues" evidence="1">
    <location>
        <begin position="176"/>
        <end position="186"/>
    </location>
</feature>
<feature type="compositionally biased region" description="Basic residues" evidence="1">
    <location>
        <begin position="149"/>
        <end position="158"/>
    </location>
</feature>
<dbReference type="CDD" id="cd02257">
    <property type="entry name" value="Peptidase_C19"/>
    <property type="match status" value="1"/>
</dbReference>
<dbReference type="Proteomes" id="UP000094444">
    <property type="component" value="Unassembled WGS sequence"/>
</dbReference>
<evidence type="ECO:0000259" key="3">
    <source>
        <dbReference type="PROSITE" id="PS50235"/>
    </source>
</evidence>
<dbReference type="PROSITE" id="PS50206">
    <property type="entry name" value="RHODANESE_3"/>
    <property type="match status" value="1"/>
</dbReference>
<dbReference type="Gene3D" id="3.40.250.10">
    <property type="entry name" value="Rhodanese-like domain"/>
    <property type="match status" value="1"/>
</dbReference>
<keyword evidence="4" id="KW-0378">Hydrolase</keyword>
<dbReference type="AlphaFoldDB" id="A0A2P5HSZ4"/>
<dbReference type="InterPro" id="IPR028889">
    <property type="entry name" value="USP"/>
</dbReference>
<dbReference type="GO" id="GO:0004843">
    <property type="term" value="F:cysteine-type deubiquitinase activity"/>
    <property type="evidence" value="ECO:0007669"/>
    <property type="project" value="InterPro"/>
</dbReference>
<feature type="domain" description="USP" evidence="3">
    <location>
        <begin position="637"/>
        <end position="1042"/>
    </location>
</feature>
<feature type="compositionally biased region" description="Polar residues" evidence="1">
    <location>
        <begin position="550"/>
        <end position="559"/>
    </location>
</feature>
<name>A0A2P5HSZ4_DIAHE</name>
<comment type="caution">
    <text evidence="4">The sequence shown here is derived from an EMBL/GenBank/DDBJ whole genome shotgun (WGS) entry which is preliminary data.</text>
</comment>
<dbReference type="SUPFAM" id="SSF52821">
    <property type="entry name" value="Rhodanese/Cell cycle control phosphatase"/>
    <property type="match status" value="1"/>
</dbReference>
<evidence type="ECO:0000313" key="5">
    <source>
        <dbReference type="Proteomes" id="UP000094444"/>
    </source>
</evidence>
<feature type="domain" description="Rhodanese" evidence="2">
    <location>
        <begin position="349"/>
        <end position="475"/>
    </location>
</feature>
<dbReference type="GO" id="GO:0005829">
    <property type="term" value="C:cytosol"/>
    <property type="evidence" value="ECO:0007669"/>
    <property type="project" value="TreeGrafter"/>
</dbReference>
<dbReference type="Pfam" id="PF00581">
    <property type="entry name" value="Rhodanese"/>
    <property type="match status" value="1"/>
</dbReference>
<dbReference type="GO" id="GO:0016579">
    <property type="term" value="P:protein deubiquitination"/>
    <property type="evidence" value="ECO:0007669"/>
    <property type="project" value="InterPro"/>
</dbReference>
<evidence type="ECO:0000313" key="4">
    <source>
        <dbReference type="EMBL" id="POS73367.1"/>
    </source>
</evidence>
<feature type="compositionally biased region" description="Polar residues" evidence="1">
    <location>
        <begin position="159"/>
        <end position="173"/>
    </location>
</feature>
<evidence type="ECO:0000256" key="1">
    <source>
        <dbReference type="SAM" id="MobiDB-lite"/>
    </source>
</evidence>
<dbReference type="SUPFAM" id="SSF54001">
    <property type="entry name" value="Cysteine proteinases"/>
    <property type="match status" value="1"/>
</dbReference>
<feature type="region of interest" description="Disordered" evidence="1">
    <location>
        <begin position="274"/>
        <end position="328"/>
    </location>
</feature>
<organism evidence="4 5">
    <name type="scientific">Diaporthe helianthi</name>
    <dbReference type="NCBI Taxonomy" id="158607"/>
    <lineage>
        <taxon>Eukaryota</taxon>
        <taxon>Fungi</taxon>
        <taxon>Dikarya</taxon>
        <taxon>Ascomycota</taxon>
        <taxon>Pezizomycotina</taxon>
        <taxon>Sordariomycetes</taxon>
        <taxon>Sordariomycetidae</taxon>
        <taxon>Diaporthales</taxon>
        <taxon>Diaporthaceae</taxon>
        <taxon>Diaporthe</taxon>
    </lineage>
</organism>
<dbReference type="InterPro" id="IPR001763">
    <property type="entry name" value="Rhodanese-like_dom"/>
</dbReference>
<dbReference type="InParanoid" id="A0A2P5HSZ4"/>
<dbReference type="PROSITE" id="PS50235">
    <property type="entry name" value="USP_3"/>
    <property type="match status" value="1"/>
</dbReference>
<dbReference type="SMART" id="SM00450">
    <property type="entry name" value="RHOD"/>
    <property type="match status" value="1"/>
</dbReference>
<dbReference type="STRING" id="158607.A0A2P5HSZ4"/>
<feature type="compositionally biased region" description="Low complexity" evidence="1">
    <location>
        <begin position="309"/>
        <end position="320"/>
    </location>
</feature>
<feature type="region of interest" description="Disordered" evidence="1">
    <location>
        <begin position="545"/>
        <end position="632"/>
    </location>
</feature>
<feature type="region of interest" description="Disordered" evidence="1">
    <location>
        <begin position="131"/>
        <end position="245"/>
    </location>
</feature>